<dbReference type="RefSeq" id="WP_425014362.1">
    <property type="nucleotide sequence ID" value="NZ_JAHC01000010.1"/>
</dbReference>
<dbReference type="EMBL" id="JAHC01000010">
    <property type="protein sequence ID" value="POZ89063.1"/>
    <property type="molecule type" value="Genomic_DNA"/>
</dbReference>
<evidence type="ECO:0000256" key="3">
    <source>
        <dbReference type="ARBA" id="ARBA00022448"/>
    </source>
</evidence>
<dbReference type="PANTHER" id="PTHR43297:SF14">
    <property type="entry name" value="ATPASE AAA-TYPE CORE DOMAIN-CONTAINING PROTEIN"/>
    <property type="match status" value="1"/>
</dbReference>
<evidence type="ECO:0000256" key="4">
    <source>
        <dbReference type="ARBA" id="ARBA00022475"/>
    </source>
</evidence>
<dbReference type="InterPro" id="IPR027417">
    <property type="entry name" value="P-loop_NTPase"/>
</dbReference>
<dbReference type="InterPro" id="IPR003593">
    <property type="entry name" value="AAA+_ATPase"/>
</dbReference>
<organism evidence="11 12">
    <name type="scientific">Petrotoga sibirica DSM 13575</name>
    <dbReference type="NCBI Taxonomy" id="1122956"/>
    <lineage>
        <taxon>Bacteria</taxon>
        <taxon>Thermotogati</taxon>
        <taxon>Thermotogota</taxon>
        <taxon>Thermotogae</taxon>
        <taxon>Petrotogales</taxon>
        <taxon>Petrotogaceae</taxon>
        <taxon>Petrotoga</taxon>
    </lineage>
</organism>
<dbReference type="SMART" id="SM00382">
    <property type="entry name" value="AAA"/>
    <property type="match status" value="1"/>
</dbReference>
<protein>
    <submittedName>
        <fullName evidence="11">Peptide ABC transporter ATP-binding protein</fullName>
    </submittedName>
</protein>
<evidence type="ECO:0000313" key="11">
    <source>
        <dbReference type="EMBL" id="POZ89063.1"/>
    </source>
</evidence>
<feature type="domain" description="ABC transporter" evidence="10">
    <location>
        <begin position="7"/>
        <end position="257"/>
    </location>
</feature>
<keyword evidence="5" id="KW-0997">Cell inner membrane</keyword>
<dbReference type="AlphaFoldDB" id="A0A855MUR1"/>
<dbReference type="CDD" id="cd03257">
    <property type="entry name" value="ABC_NikE_OppD_transporters"/>
    <property type="match status" value="1"/>
</dbReference>
<dbReference type="GO" id="GO:0005886">
    <property type="term" value="C:plasma membrane"/>
    <property type="evidence" value="ECO:0007669"/>
    <property type="project" value="UniProtKB-SubCell"/>
</dbReference>
<proteinExistence type="inferred from homology"/>
<dbReference type="GO" id="GO:0016887">
    <property type="term" value="F:ATP hydrolysis activity"/>
    <property type="evidence" value="ECO:0007669"/>
    <property type="project" value="InterPro"/>
</dbReference>
<evidence type="ECO:0000256" key="6">
    <source>
        <dbReference type="ARBA" id="ARBA00022741"/>
    </source>
</evidence>
<comment type="caution">
    <text evidence="11">The sequence shown here is derived from an EMBL/GenBank/DDBJ whole genome shotgun (WGS) entry which is preliminary data.</text>
</comment>
<gene>
    <name evidence="11" type="ORF">AA80_02760</name>
</gene>
<evidence type="ECO:0000256" key="8">
    <source>
        <dbReference type="ARBA" id="ARBA00022967"/>
    </source>
</evidence>
<dbReference type="Pfam" id="PF08352">
    <property type="entry name" value="oligo_HPY"/>
    <property type="match status" value="1"/>
</dbReference>
<dbReference type="Pfam" id="PF00005">
    <property type="entry name" value="ABC_tran"/>
    <property type="match status" value="1"/>
</dbReference>
<dbReference type="GO" id="GO:0015833">
    <property type="term" value="P:peptide transport"/>
    <property type="evidence" value="ECO:0007669"/>
    <property type="project" value="InterPro"/>
</dbReference>
<evidence type="ECO:0000256" key="7">
    <source>
        <dbReference type="ARBA" id="ARBA00022840"/>
    </source>
</evidence>
<accession>A0A855MUR1</accession>
<dbReference type="InterPro" id="IPR003439">
    <property type="entry name" value="ABC_transporter-like_ATP-bd"/>
</dbReference>
<dbReference type="InterPro" id="IPR050388">
    <property type="entry name" value="ABC_Ni/Peptide_Import"/>
</dbReference>
<evidence type="ECO:0000256" key="9">
    <source>
        <dbReference type="ARBA" id="ARBA00023136"/>
    </source>
</evidence>
<dbReference type="FunFam" id="3.40.50.300:FF:000016">
    <property type="entry name" value="Oligopeptide ABC transporter ATP-binding component"/>
    <property type="match status" value="1"/>
</dbReference>
<name>A0A855MUR1_9BACT</name>
<keyword evidence="3" id="KW-0813">Transport</keyword>
<dbReference type="GO" id="GO:0005524">
    <property type="term" value="F:ATP binding"/>
    <property type="evidence" value="ECO:0007669"/>
    <property type="project" value="UniProtKB-KW"/>
</dbReference>
<comment type="subcellular location">
    <subcellularLocation>
        <location evidence="1">Cell membrane</location>
        <topology evidence="1">Peripheral membrane protein</topology>
    </subcellularLocation>
</comment>
<dbReference type="PANTHER" id="PTHR43297">
    <property type="entry name" value="OLIGOPEPTIDE TRANSPORT ATP-BINDING PROTEIN APPD"/>
    <property type="match status" value="1"/>
</dbReference>
<keyword evidence="9" id="KW-0472">Membrane</keyword>
<evidence type="ECO:0000259" key="10">
    <source>
        <dbReference type="PROSITE" id="PS50893"/>
    </source>
</evidence>
<dbReference type="NCBIfam" id="TIGR01727">
    <property type="entry name" value="oligo_HPY"/>
    <property type="match status" value="1"/>
</dbReference>
<dbReference type="PROSITE" id="PS00211">
    <property type="entry name" value="ABC_TRANSPORTER_1"/>
    <property type="match status" value="1"/>
</dbReference>
<evidence type="ECO:0000256" key="1">
    <source>
        <dbReference type="ARBA" id="ARBA00004202"/>
    </source>
</evidence>
<evidence type="ECO:0000256" key="5">
    <source>
        <dbReference type="ARBA" id="ARBA00022519"/>
    </source>
</evidence>
<dbReference type="InterPro" id="IPR013563">
    <property type="entry name" value="Oligopep_ABC_C"/>
</dbReference>
<sequence>MKTNNILQVEHLKIYFKTFEGISKAVDDISFVLKEKETLGLVGESGCGKTVTNLAIMKLLNAKSTILSGKILYNGWNILQAEEVNIRKLRGKEIGMIFQEPMASFDPLFTIGEQMSEVCKTHLKLSKQESRIQGIEMMKRVGIPEPEKRYDEYPHEMSGGMLQRAMIALNLLTNPKILIADEPTTALDVTVQAQVLNLMKSIQKEFGNSIIFITHDLGVISEMADRVHVMYAGKIVEKGSTMEIFENPKHPYTIGLMKSKIKKEYKAKSLPYIRGTVPNPQQFPVGCRFHPRCEYAMEICRESEPQETVVNEGHLVSCWLFGNRGDELENNKS</sequence>
<evidence type="ECO:0000256" key="2">
    <source>
        <dbReference type="ARBA" id="ARBA00005417"/>
    </source>
</evidence>
<dbReference type="Proteomes" id="UP000237502">
    <property type="component" value="Unassembled WGS sequence"/>
</dbReference>
<reference evidence="11 12" key="1">
    <citation type="submission" date="2014-01" db="EMBL/GenBank/DDBJ databases">
        <title>Comparative genomics of Petrotoga.</title>
        <authorList>
            <person name="Chow K."/>
            <person name="Charchuk R."/>
            <person name="Nesbo C.L."/>
        </authorList>
    </citation>
    <scope>NUCLEOTIDE SEQUENCE [LARGE SCALE GENOMIC DNA]</scope>
    <source>
        <strain evidence="11 12">DSM 13575</strain>
    </source>
</reference>
<dbReference type="InterPro" id="IPR017871">
    <property type="entry name" value="ABC_transporter-like_CS"/>
</dbReference>
<dbReference type="PROSITE" id="PS50893">
    <property type="entry name" value="ABC_TRANSPORTER_2"/>
    <property type="match status" value="1"/>
</dbReference>
<keyword evidence="4" id="KW-1003">Cell membrane</keyword>
<keyword evidence="8" id="KW-1278">Translocase</keyword>
<keyword evidence="7 11" id="KW-0067">ATP-binding</keyword>
<dbReference type="Gene3D" id="3.40.50.300">
    <property type="entry name" value="P-loop containing nucleotide triphosphate hydrolases"/>
    <property type="match status" value="1"/>
</dbReference>
<keyword evidence="6" id="KW-0547">Nucleotide-binding</keyword>
<comment type="similarity">
    <text evidence="2">Belongs to the ABC transporter superfamily.</text>
</comment>
<dbReference type="SUPFAM" id="SSF52540">
    <property type="entry name" value="P-loop containing nucleoside triphosphate hydrolases"/>
    <property type="match status" value="1"/>
</dbReference>
<evidence type="ECO:0000313" key="12">
    <source>
        <dbReference type="Proteomes" id="UP000237502"/>
    </source>
</evidence>